<evidence type="ECO:0000256" key="7">
    <source>
        <dbReference type="ARBA" id="ARBA00023157"/>
    </source>
</evidence>
<dbReference type="Proteomes" id="UP001497497">
    <property type="component" value="Unassembled WGS sequence"/>
</dbReference>
<protein>
    <submittedName>
        <fullName evidence="14">Uncharacterized protein</fullName>
    </submittedName>
</protein>
<dbReference type="Pfam" id="PF00002">
    <property type="entry name" value="7tm_2"/>
    <property type="match status" value="1"/>
</dbReference>
<feature type="transmembrane region" description="Helical" evidence="10">
    <location>
        <begin position="668"/>
        <end position="691"/>
    </location>
</feature>
<feature type="signal peptide" evidence="11">
    <location>
        <begin position="1"/>
        <end position="29"/>
    </location>
</feature>
<evidence type="ECO:0000259" key="13">
    <source>
        <dbReference type="PROSITE" id="PS50261"/>
    </source>
</evidence>
<feature type="transmembrane region" description="Helical" evidence="10">
    <location>
        <begin position="589"/>
        <end position="608"/>
    </location>
</feature>
<accession>A0AAV2I6G2</accession>
<dbReference type="InterPro" id="IPR000832">
    <property type="entry name" value="GPCR_2_secretin-like"/>
</dbReference>
<feature type="domain" description="G-protein coupled receptors family 2 profile 2" evidence="13">
    <location>
        <begin position="524"/>
        <end position="764"/>
    </location>
</feature>
<comment type="caution">
    <text evidence="14">The sequence shown here is derived from an EMBL/GenBank/DDBJ whole genome shotgun (WGS) entry which is preliminary data.</text>
</comment>
<evidence type="ECO:0000256" key="5">
    <source>
        <dbReference type="ARBA" id="ARBA00022989"/>
    </source>
</evidence>
<dbReference type="CDD" id="cd15040">
    <property type="entry name" value="7tmB2_Adhesion"/>
    <property type="match status" value="1"/>
</dbReference>
<feature type="chain" id="PRO_5043808138" evidence="11">
    <location>
        <begin position="30"/>
        <end position="827"/>
    </location>
</feature>
<dbReference type="GO" id="GO:0007166">
    <property type="term" value="P:cell surface receptor signaling pathway"/>
    <property type="evidence" value="ECO:0007669"/>
    <property type="project" value="InterPro"/>
</dbReference>
<keyword evidence="15" id="KW-1185">Reference proteome</keyword>
<keyword evidence="5 10" id="KW-1133">Transmembrane helix</keyword>
<evidence type="ECO:0000256" key="4">
    <source>
        <dbReference type="ARBA" id="ARBA00022737"/>
    </source>
</evidence>
<dbReference type="InterPro" id="IPR046338">
    <property type="entry name" value="GAIN_dom_sf"/>
</dbReference>
<feature type="transmembrane region" description="Helical" evidence="10">
    <location>
        <begin position="740"/>
        <end position="763"/>
    </location>
</feature>
<dbReference type="PROSITE" id="PS50261">
    <property type="entry name" value="G_PROTEIN_RECEP_F2_4"/>
    <property type="match status" value="1"/>
</dbReference>
<dbReference type="FunFam" id="1.20.1070.10:FF:000058">
    <property type="entry name" value="Adhesion G protein-coupled receptor F5"/>
    <property type="match status" value="1"/>
</dbReference>
<feature type="domain" description="GAIN-B" evidence="12">
    <location>
        <begin position="349"/>
        <end position="519"/>
    </location>
</feature>
<keyword evidence="11" id="KW-0732">Signal</keyword>
<dbReference type="InterPro" id="IPR000203">
    <property type="entry name" value="GPS"/>
</dbReference>
<dbReference type="PRINTS" id="PR00249">
    <property type="entry name" value="GPCRSECRETIN"/>
</dbReference>
<feature type="region of interest" description="Disordered" evidence="9">
    <location>
        <begin position="28"/>
        <end position="73"/>
    </location>
</feature>
<keyword evidence="8" id="KW-0325">Glycoprotein</keyword>
<dbReference type="Gene3D" id="1.20.1070.10">
    <property type="entry name" value="Rhodopsin 7-helix transmembrane proteins"/>
    <property type="match status" value="1"/>
</dbReference>
<evidence type="ECO:0000256" key="9">
    <source>
        <dbReference type="SAM" id="MobiDB-lite"/>
    </source>
</evidence>
<dbReference type="SMART" id="SM00303">
    <property type="entry name" value="GPS"/>
    <property type="match status" value="1"/>
</dbReference>
<feature type="region of interest" description="Disordered" evidence="9">
    <location>
        <begin position="796"/>
        <end position="827"/>
    </location>
</feature>
<keyword evidence="6 10" id="KW-0472">Membrane</keyword>
<dbReference type="EMBL" id="CAXITT010000414">
    <property type="protein sequence ID" value="CAL1541097.1"/>
    <property type="molecule type" value="Genomic_DNA"/>
</dbReference>
<evidence type="ECO:0000256" key="8">
    <source>
        <dbReference type="ARBA" id="ARBA00023180"/>
    </source>
</evidence>
<dbReference type="PRINTS" id="PR01694">
    <property type="entry name" value="BAIPRECURSOR"/>
</dbReference>
<dbReference type="InterPro" id="IPR057244">
    <property type="entry name" value="GAIN_B"/>
</dbReference>
<feature type="compositionally biased region" description="Polar residues" evidence="9">
    <location>
        <begin position="60"/>
        <end position="70"/>
    </location>
</feature>
<proteinExistence type="inferred from homology"/>
<evidence type="ECO:0000259" key="12">
    <source>
        <dbReference type="PROSITE" id="PS50221"/>
    </source>
</evidence>
<evidence type="ECO:0000313" key="15">
    <source>
        <dbReference type="Proteomes" id="UP001497497"/>
    </source>
</evidence>
<reference evidence="14 15" key="1">
    <citation type="submission" date="2024-04" db="EMBL/GenBank/DDBJ databases">
        <authorList>
            <consortium name="Genoscope - CEA"/>
            <person name="William W."/>
        </authorList>
    </citation>
    <scope>NUCLEOTIDE SEQUENCE [LARGE SCALE GENOMIC DNA]</scope>
</reference>
<organism evidence="14 15">
    <name type="scientific">Lymnaea stagnalis</name>
    <name type="common">Great pond snail</name>
    <name type="synonym">Helix stagnalis</name>
    <dbReference type="NCBI Taxonomy" id="6523"/>
    <lineage>
        <taxon>Eukaryota</taxon>
        <taxon>Metazoa</taxon>
        <taxon>Spiralia</taxon>
        <taxon>Lophotrochozoa</taxon>
        <taxon>Mollusca</taxon>
        <taxon>Gastropoda</taxon>
        <taxon>Heterobranchia</taxon>
        <taxon>Euthyneura</taxon>
        <taxon>Panpulmonata</taxon>
        <taxon>Hygrophila</taxon>
        <taxon>Lymnaeoidea</taxon>
        <taxon>Lymnaeidae</taxon>
        <taxon>Lymnaea</taxon>
    </lineage>
</organism>
<feature type="transmembrane region" description="Helical" evidence="10">
    <location>
        <begin position="712"/>
        <end position="734"/>
    </location>
</feature>
<dbReference type="InterPro" id="IPR017981">
    <property type="entry name" value="GPCR_2-like_7TM"/>
</dbReference>
<sequence length="827" mass="92303">MRVVRFPSKSVLITALILSVLMHQHLGRADDESHDDVPAGTLDDEDSREEDDDKDSDYSAPNQEETNQPNGAPGRCKYLQYLVNAGSKSGTVLAKLDCGPQSLRYSIQSVPYEAKLTSTQTGEVTLEEDLPPYIISIGYHVSVLYRENDTVFDELQLHQSLFNSTVGRKNCSQYAKEAIGNGDEKTARNIFTECPIDFEGQVSLTCTSSGRWTPNSLVNCIRRSDLERISTLTEIVFTNQHNLTDVQISEQVDAIAARLNDSVTAIAAVSSVDIKMSLCVMDRLSLTVRQANVSVPGGTFMKLASVSNELISADVETWLALANETHDEGASLLSIMDLLAASTLDTVRNESFLAMENIAVQLSYGNGDIHFPNIYQQYPSNQWFNLSGNAIFLPKTAFTGPLTYSVIEYRGVIEKFRIDPERQKRFNKERLFTLGSNVLTLTVNTQEKTIQSNVKLTFSLGNVTNDTTPYCGFLDTSASELGIWSTRGCFVESFINNTVVCSCNHLTNFAVLMSPFKVSTRRELSVISITGCIISITCLAATAIVYSVVWRHVKSDRSFLHVNLSVCLIVGYIIFLVGVEETSNRAGCTVVAVLLHYFCLTVFMTMLAEGLEIYKSVIYVFDKRSLLKILLPVIYGVPVVIVGITLAVTKWKAYTSKHLCWLPVDKGVIWAFVAPVLFILLINLGILMYIVRVMQSRKYMSNKNIEQRTRSVIRAVFMLSPILGVTWIFGVFSVNEDLVVFQYIFAILNSLQGLFVFICFCIMSPQIREGIYATRKSYRRKSIEKGKGMLSQSIFRHSEKSKDIAKEDESSSTLKASNGKQEFLQRL</sequence>
<dbReference type="PANTHER" id="PTHR12011:SF347">
    <property type="entry name" value="FI21270P1-RELATED"/>
    <property type="match status" value="1"/>
</dbReference>
<keyword evidence="4" id="KW-0677">Repeat</keyword>
<evidence type="ECO:0000256" key="10">
    <source>
        <dbReference type="SAM" id="Phobius"/>
    </source>
</evidence>
<gene>
    <name evidence="14" type="ORF">GSLYS_00014739001</name>
</gene>
<dbReference type="PANTHER" id="PTHR12011">
    <property type="entry name" value="ADHESION G-PROTEIN COUPLED RECEPTOR"/>
    <property type="match status" value="1"/>
</dbReference>
<feature type="compositionally biased region" description="Acidic residues" evidence="9">
    <location>
        <begin position="42"/>
        <end position="55"/>
    </location>
</feature>
<dbReference type="Pfam" id="PF01825">
    <property type="entry name" value="GPS"/>
    <property type="match status" value="1"/>
</dbReference>
<dbReference type="GO" id="GO:0004930">
    <property type="term" value="F:G protein-coupled receptor activity"/>
    <property type="evidence" value="ECO:0007669"/>
    <property type="project" value="InterPro"/>
</dbReference>
<feature type="transmembrane region" description="Helical" evidence="10">
    <location>
        <begin position="629"/>
        <end position="648"/>
    </location>
</feature>
<keyword evidence="3 10" id="KW-0812">Transmembrane</keyword>
<feature type="compositionally biased region" description="Basic and acidic residues" evidence="9">
    <location>
        <begin position="796"/>
        <end position="809"/>
    </location>
</feature>
<keyword evidence="7" id="KW-1015">Disulfide bond</keyword>
<feature type="transmembrane region" description="Helical" evidence="10">
    <location>
        <begin position="558"/>
        <end position="577"/>
    </location>
</feature>
<dbReference type="PROSITE" id="PS50221">
    <property type="entry name" value="GAIN_B"/>
    <property type="match status" value="1"/>
</dbReference>
<evidence type="ECO:0000256" key="1">
    <source>
        <dbReference type="ARBA" id="ARBA00004141"/>
    </source>
</evidence>
<comment type="similarity">
    <text evidence="2">Belongs to the G-protein coupled receptor 2 family. Adhesion G-protein coupled receptor (ADGR) subfamily.</text>
</comment>
<evidence type="ECO:0000256" key="6">
    <source>
        <dbReference type="ARBA" id="ARBA00023136"/>
    </source>
</evidence>
<feature type="compositionally biased region" description="Polar residues" evidence="9">
    <location>
        <begin position="811"/>
        <end position="820"/>
    </location>
</feature>
<evidence type="ECO:0000256" key="3">
    <source>
        <dbReference type="ARBA" id="ARBA00022692"/>
    </source>
</evidence>
<evidence type="ECO:0000256" key="11">
    <source>
        <dbReference type="SAM" id="SignalP"/>
    </source>
</evidence>
<dbReference type="GO" id="GO:0005886">
    <property type="term" value="C:plasma membrane"/>
    <property type="evidence" value="ECO:0007669"/>
    <property type="project" value="TreeGrafter"/>
</dbReference>
<dbReference type="InterPro" id="IPR008077">
    <property type="entry name" value="GPCR_2_brain_angio_inhib"/>
</dbReference>
<feature type="compositionally biased region" description="Basic and acidic residues" evidence="9">
    <location>
        <begin position="28"/>
        <end position="37"/>
    </location>
</feature>
<feature type="transmembrane region" description="Helical" evidence="10">
    <location>
        <begin position="524"/>
        <end position="546"/>
    </location>
</feature>
<dbReference type="AlphaFoldDB" id="A0AAV2I6G2"/>
<comment type="subcellular location">
    <subcellularLocation>
        <location evidence="1">Membrane</location>
        <topology evidence="1">Multi-pass membrane protein</topology>
    </subcellularLocation>
</comment>
<name>A0AAV2I6G2_LYMST</name>
<dbReference type="Gene3D" id="2.60.220.50">
    <property type="match status" value="1"/>
</dbReference>
<evidence type="ECO:0000256" key="2">
    <source>
        <dbReference type="ARBA" id="ARBA00007343"/>
    </source>
</evidence>
<evidence type="ECO:0000313" key="14">
    <source>
        <dbReference type="EMBL" id="CAL1541097.1"/>
    </source>
</evidence>